<keyword evidence="5" id="KW-1185">Reference proteome</keyword>
<dbReference type="Proteomes" id="UP000464954">
    <property type="component" value="Chromosome"/>
</dbReference>
<dbReference type="PANTHER" id="PTHR22901">
    <property type="entry name" value="SIALATE O-ACETYLESTERASE"/>
    <property type="match status" value="1"/>
</dbReference>
<evidence type="ECO:0000313" key="5">
    <source>
        <dbReference type="Proteomes" id="UP000464954"/>
    </source>
</evidence>
<evidence type="ECO:0000259" key="3">
    <source>
        <dbReference type="Pfam" id="PF03629"/>
    </source>
</evidence>
<dbReference type="GO" id="GO:0001681">
    <property type="term" value="F:sialate O-acetylesterase activity"/>
    <property type="evidence" value="ECO:0007669"/>
    <property type="project" value="InterPro"/>
</dbReference>
<keyword evidence="2" id="KW-0732">Signal</keyword>
<dbReference type="Gene3D" id="3.20.20.80">
    <property type="entry name" value="Glycosidases"/>
    <property type="match status" value="1"/>
</dbReference>
<feature type="signal peptide" evidence="2">
    <location>
        <begin position="1"/>
        <end position="18"/>
    </location>
</feature>
<dbReference type="GO" id="GO:0005975">
    <property type="term" value="P:carbohydrate metabolic process"/>
    <property type="evidence" value="ECO:0007669"/>
    <property type="project" value="TreeGrafter"/>
</dbReference>
<accession>A0A6P1MCL9</accession>
<name>A0A6P1MCL9_9BACT</name>
<feature type="chain" id="PRO_5026771147" evidence="2">
    <location>
        <begin position="19"/>
        <end position="1492"/>
    </location>
</feature>
<dbReference type="InterPro" id="IPR039329">
    <property type="entry name" value="SIAE"/>
</dbReference>
<dbReference type="Gene3D" id="3.40.50.1110">
    <property type="entry name" value="SGNH hydrolase"/>
    <property type="match status" value="1"/>
</dbReference>
<dbReference type="EMBL" id="CP047593">
    <property type="protein sequence ID" value="QHI68835.1"/>
    <property type="molecule type" value="Genomic_DNA"/>
</dbReference>
<feature type="domain" description="Sialate O-acetylesterase" evidence="3">
    <location>
        <begin position="349"/>
        <end position="601"/>
    </location>
</feature>
<dbReference type="KEGG" id="taer:GT409_05015"/>
<dbReference type="Gene3D" id="2.60.40.10">
    <property type="entry name" value="Immunoglobulins"/>
    <property type="match status" value="1"/>
</dbReference>
<protein>
    <submittedName>
        <fullName evidence="4">Cellulase family glycosylhydrolase</fullName>
    </submittedName>
</protein>
<proteinExistence type="predicted"/>
<gene>
    <name evidence="4" type="ORF">GT409_05015</name>
</gene>
<dbReference type="Pfam" id="PF03629">
    <property type="entry name" value="SASA"/>
    <property type="match status" value="1"/>
</dbReference>
<dbReference type="InterPro" id="IPR005181">
    <property type="entry name" value="SASA"/>
</dbReference>
<dbReference type="InterPro" id="IPR036514">
    <property type="entry name" value="SGNH_hydro_sf"/>
</dbReference>
<dbReference type="RefSeq" id="WP_160627537.1">
    <property type="nucleotide sequence ID" value="NZ_CP047593.1"/>
</dbReference>
<evidence type="ECO:0000313" key="4">
    <source>
        <dbReference type="EMBL" id="QHI68835.1"/>
    </source>
</evidence>
<reference evidence="4 5" key="1">
    <citation type="submission" date="2020-01" db="EMBL/GenBank/DDBJ databases">
        <title>Ponticoccus aerotolerans gen. nov., sp. nov., an anaerobic bacterium and proposal of Ponticoccusceae fam. nov., Ponticoccusles ord. nov. and Ponticoccuse classis nov. in the phylum Kiritimatiellaeota.</title>
        <authorList>
            <person name="Zhou L.Y."/>
            <person name="Du Z.J."/>
        </authorList>
    </citation>
    <scope>NUCLEOTIDE SEQUENCE [LARGE SCALE GENOMIC DNA]</scope>
    <source>
        <strain evidence="4 5">S-5007</strain>
    </source>
</reference>
<dbReference type="PANTHER" id="PTHR22901:SF0">
    <property type="entry name" value="SIALATE O-ACETYLESTERASE"/>
    <property type="match status" value="1"/>
</dbReference>
<evidence type="ECO:0000256" key="2">
    <source>
        <dbReference type="SAM" id="SignalP"/>
    </source>
</evidence>
<dbReference type="InterPro" id="IPR013783">
    <property type="entry name" value="Ig-like_fold"/>
</dbReference>
<dbReference type="InterPro" id="IPR017853">
    <property type="entry name" value="GH"/>
</dbReference>
<keyword evidence="1 4" id="KW-0378">Hydrolase</keyword>
<dbReference type="SUPFAM" id="SSF52266">
    <property type="entry name" value="SGNH hydrolase"/>
    <property type="match status" value="1"/>
</dbReference>
<dbReference type="SUPFAM" id="SSF51445">
    <property type="entry name" value="(Trans)glycosidases"/>
    <property type="match status" value="1"/>
</dbReference>
<organism evidence="4 5">
    <name type="scientific">Tichowtungia aerotolerans</name>
    <dbReference type="NCBI Taxonomy" id="2697043"/>
    <lineage>
        <taxon>Bacteria</taxon>
        <taxon>Pseudomonadati</taxon>
        <taxon>Kiritimatiellota</taxon>
        <taxon>Tichowtungiia</taxon>
        <taxon>Tichowtungiales</taxon>
        <taxon>Tichowtungiaceae</taxon>
        <taxon>Tichowtungia</taxon>
    </lineage>
</organism>
<sequence>MKAGLMVLLLFAAGLVSAAYVDFIGQDGVPTVGAIDAVTNWPGGVLPSGSVTGRIAQANNVWVGIMQDLSVRLEAGQIDAISSGLHQRGNTVLEIDTTDWATVTNLDVSGKTLTLWSQNGGTNVLSILNGRVDAGSLNMATPGKGTIHMGNGVLGVSYWETCKGAVNMLVGGAGAIEVATVNSNEGFLADCLFNFESGSAGSITLGEIEGGTSAAGTWEGLIASGNVSIDGVPTTDAASFSITNSGTSTMIQLAGVVEVADLWMPSVFSSGMVLQSGQAVPVWGEAEPGATVTVEFAGQVKTAVADSSNHWKITLDPMAVSSAPRNLIVSTTLNSQLQTLNFSNVFVGEVWLLSGQSNMGIPLLESTGGAEAAAAADYPWLRVFTQWPNQGAADEPARDVTGGRWFTCTPDNAGTLSGVGFFFARALQASLPTNTPIALINTQMGGTYAECWIDFQTLENTPSAAPFLEKAADEVVPGGTDPDGFWGTDYYRRPSALYNGKVAPLQPFSIRGVIWYQGEANSQGWLAPGYAETLTALVNSWRQQWERAELPFLIVQLPRYGVGEWNDWPAVRAAQTQVANNLSGVELAVTIDLGEENEIHPADKEPVGERLALLARANVYGETIDCSGPFFQTLEINGGDVLVEWTSSEGLFFENGVAQGFEVCGSDGVFVSADAEILSDGWIRVFSLGVPEPLGARYGWFNWGDVSLFNSQGLPAAPFRYQLPVRLKPDNTGNLYDAANWVGDVLPVETDGQVGLVDGSEMPSGGTFWVPSIVYDISLQQEGGVCVAVGDLNLRGGATNEAVSVPGKTVWTIDDSVNEPGSYTNLFVPGNLIVWSHMGGGIELNLLRGRIEAGDAFRMVANGKGILNIRDGVFRSQYFKAAGGIVNLLSGGTADVNFGQMETADRNVVFNFESGFKGAVTISKTESGAVFTTSDWQQLADAGKLTIDGVPAGLERFGVSNGGTTLQHFGALPGLAVVDGVLYKEGIPYKGVGVNYCDLFQAMINFPEHTGQTEFRTIEGLRFLGELGIPFARFWACGFWPSDWDLYFSDKEEWFSRLDLIVATAEEVGVGLIPSVFWRMSTYPELIGETRDQLANPNSDTWQFMSNYIHEVVGRYKDSPAIWGWEYGNEFNNMCDLPNWTTGLGTVIPQLGVVGPATEVNESNKFTYAIAEAAFGLFTQEVRKFDTHRFITTGNSRPRPSAWHNRMEGSWTADSYSQAKEAHSWMAPTSSIDMASFHVYPYSMEDSNGDIDYAGASGVSDILQIYREFCDDQNQAMFVGEYSSFYDGQGALPENEQVEETALLEAIVESGADLAAYWVFDRGINRAEEGTIYPDTGAYMGVLDLILEYDAKMRGEEPRSRSGIPVEWFRQAGVTPTNWQTWAEIEAQDLNGNGMTIRQEYIAGFQPLENGAAFAITDFQWLENSVPSLSWRGGTNGLMTPYVIQSTTNLLDSESWTTVGTKAREQGSNTWTGPATDDPSRCYRVLAVPEND</sequence>
<evidence type="ECO:0000256" key="1">
    <source>
        <dbReference type="ARBA" id="ARBA00022801"/>
    </source>
</evidence>